<proteinExistence type="predicted"/>
<feature type="compositionally biased region" description="Low complexity" evidence="1">
    <location>
        <begin position="88"/>
        <end position="97"/>
    </location>
</feature>
<feature type="region of interest" description="Disordered" evidence="1">
    <location>
        <begin position="73"/>
        <end position="126"/>
    </location>
</feature>
<evidence type="ECO:0000313" key="3">
    <source>
        <dbReference type="Proteomes" id="UP000244005"/>
    </source>
</evidence>
<organism evidence="2 3">
    <name type="scientific">Marchantia polymorpha</name>
    <name type="common">Common liverwort</name>
    <name type="synonym">Marchantia aquatica</name>
    <dbReference type="NCBI Taxonomy" id="3197"/>
    <lineage>
        <taxon>Eukaryota</taxon>
        <taxon>Viridiplantae</taxon>
        <taxon>Streptophyta</taxon>
        <taxon>Embryophyta</taxon>
        <taxon>Marchantiophyta</taxon>
        <taxon>Marchantiopsida</taxon>
        <taxon>Marchantiidae</taxon>
        <taxon>Marchantiales</taxon>
        <taxon>Marchantiaceae</taxon>
        <taxon>Marchantia</taxon>
    </lineage>
</organism>
<evidence type="ECO:0000256" key="1">
    <source>
        <dbReference type="SAM" id="MobiDB-lite"/>
    </source>
</evidence>
<accession>A0A2R6WIA0</accession>
<sequence>MKLQYKYSALLPDFHQHFPPPPSKASTLIHQVSSNSFVSPSNCSGLPAAPICSQLFRWPRNRAVVWTTLHSSRPRRRSRLLPPPPIRPSRLLLLMPRRPGRPPPMHRKPLRTRQLRPKLRPRRVQTVKMSQLEDIADLLR</sequence>
<dbReference type="AlphaFoldDB" id="A0A2R6WIA0"/>
<feature type="compositionally biased region" description="Basic residues" evidence="1">
    <location>
        <begin position="98"/>
        <end position="125"/>
    </location>
</feature>
<dbReference type="Proteomes" id="UP000244005">
    <property type="component" value="Unassembled WGS sequence"/>
</dbReference>
<reference evidence="3" key="1">
    <citation type="journal article" date="2017" name="Cell">
        <title>Insights into land plant evolution garnered from the Marchantia polymorpha genome.</title>
        <authorList>
            <person name="Bowman J.L."/>
            <person name="Kohchi T."/>
            <person name="Yamato K.T."/>
            <person name="Jenkins J."/>
            <person name="Shu S."/>
            <person name="Ishizaki K."/>
            <person name="Yamaoka S."/>
            <person name="Nishihama R."/>
            <person name="Nakamura Y."/>
            <person name="Berger F."/>
            <person name="Adam C."/>
            <person name="Aki S.S."/>
            <person name="Althoff F."/>
            <person name="Araki T."/>
            <person name="Arteaga-Vazquez M.A."/>
            <person name="Balasubrmanian S."/>
            <person name="Barry K."/>
            <person name="Bauer D."/>
            <person name="Boehm C.R."/>
            <person name="Briginshaw L."/>
            <person name="Caballero-Perez J."/>
            <person name="Catarino B."/>
            <person name="Chen F."/>
            <person name="Chiyoda S."/>
            <person name="Chovatia M."/>
            <person name="Davies K.M."/>
            <person name="Delmans M."/>
            <person name="Demura T."/>
            <person name="Dierschke T."/>
            <person name="Dolan L."/>
            <person name="Dorantes-Acosta A.E."/>
            <person name="Eklund D.M."/>
            <person name="Florent S.N."/>
            <person name="Flores-Sandoval E."/>
            <person name="Fujiyama A."/>
            <person name="Fukuzawa H."/>
            <person name="Galik B."/>
            <person name="Grimanelli D."/>
            <person name="Grimwood J."/>
            <person name="Grossniklaus U."/>
            <person name="Hamada T."/>
            <person name="Haseloff J."/>
            <person name="Hetherington A.J."/>
            <person name="Higo A."/>
            <person name="Hirakawa Y."/>
            <person name="Hundley H.N."/>
            <person name="Ikeda Y."/>
            <person name="Inoue K."/>
            <person name="Inoue S.I."/>
            <person name="Ishida S."/>
            <person name="Jia Q."/>
            <person name="Kakita M."/>
            <person name="Kanazawa T."/>
            <person name="Kawai Y."/>
            <person name="Kawashima T."/>
            <person name="Kennedy M."/>
            <person name="Kinose K."/>
            <person name="Kinoshita T."/>
            <person name="Kohara Y."/>
            <person name="Koide E."/>
            <person name="Komatsu K."/>
            <person name="Kopischke S."/>
            <person name="Kubo M."/>
            <person name="Kyozuka J."/>
            <person name="Lagercrantz U."/>
            <person name="Lin S.S."/>
            <person name="Lindquist E."/>
            <person name="Lipzen A.M."/>
            <person name="Lu C.W."/>
            <person name="De Luna E."/>
            <person name="Martienssen R.A."/>
            <person name="Minamino N."/>
            <person name="Mizutani M."/>
            <person name="Mizutani M."/>
            <person name="Mochizuki N."/>
            <person name="Monte I."/>
            <person name="Mosher R."/>
            <person name="Nagasaki H."/>
            <person name="Nakagami H."/>
            <person name="Naramoto S."/>
            <person name="Nishitani K."/>
            <person name="Ohtani M."/>
            <person name="Okamoto T."/>
            <person name="Okumura M."/>
            <person name="Phillips J."/>
            <person name="Pollak B."/>
            <person name="Reinders A."/>
            <person name="Rovekamp M."/>
            <person name="Sano R."/>
            <person name="Sawa S."/>
            <person name="Schmid M.W."/>
            <person name="Shirakawa M."/>
            <person name="Solano R."/>
            <person name="Spunde A."/>
            <person name="Suetsugu N."/>
            <person name="Sugano S."/>
            <person name="Sugiyama A."/>
            <person name="Sun R."/>
            <person name="Suzuki Y."/>
            <person name="Takenaka M."/>
            <person name="Takezawa D."/>
            <person name="Tomogane H."/>
            <person name="Tsuzuki M."/>
            <person name="Ueda T."/>
            <person name="Umeda M."/>
            <person name="Ward J.M."/>
            <person name="Watanabe Y."/>
            <person name="Yazaki K."/>
            <person name="Yokoyama R."/>
            <person name="Yoshitake Y."/>
            <person name="Yotsui I."/>
            <person name="Zachgo S."/>
            <person name="Schmutz J."/>
        </authorList>
    </citation>
    <scope>NUCLEOTIDE SEQUENCE [LARGE SCALE GENOMIC DNA]</scope>
    <source>
        <strain evidence="3">Tak-1</strain>
    </source>
</reference>
<dbReference type="EMBL" id="KZ772759">
    <property type="protein sequence ID" value="PTQ33572.1"/>
    <property type="molecule type" value="Genomic_DNA"/>
</dbReference>
<name>A0A2R6WIA0_MARPO</name>
<evidence type="ECO:0000313" key="2">
    <source>
        <dbReference type="EMBL" id="PTQ33572.1"/>
    </source>
</evidence>
<protein>
    <submittedName>
        <fullName evidence="2">Uncharacterized protein</fullName>
    </submittedName>
</protein>
<gene>
    <name evidence="2" type="ORF">MARPO_0087s0014</name>
</gene>
<keyword evidence="3" id="KW-1185">Reference proteome</keyword>